<evidence type="ECO:0000256" key="2">
    <source>
        <dbReference type="ARBA" id="ARBA00021315"/>
    </source>
</evidence>
<keyword evidence="5" id="KW-0067">ATP-binding</keyword>
<dbReference type="PANTHER" id="PTHR11059:SF0">
    <property type="entry name" value="DNA REPAIR PROTEIN RECN"/>
    <property type="match status" value="1"/>
</dbReference>
<dbReference type="SUPFAM" id="SSF52540">
    <property type="entry name" value="P-loop containing nucleoside triphosphate hydrolases"/>
    <property type="match status" value="1"/>
</dbReference>
<protein>
    <recommendedName>
        <fullName evidence="2">DNA repair protein RecN</fullName>
    </recommendedName>
    <alternativeName>
        <fullName evidence="7">Recombination protein N</fullName>
    </alternativeName>
</protein>
<dbReference type="GO" id="GO:0006281">
    <property type="term" value="P:DNA repair"/>
    <property type="evidence" value="ECO:0007669"/>
    <property type="project" value="UniProtKB-KW"/>
</dbReference>
<dbReference type="GO" id="GO:0009432">
    <property type="term" value="P:SOS response"/>
    <property type="evidence" value="ECO:0007669"/>
    <property type="project" value="TreeGrafter"/>
</dbReference>
<dbReference type="GO" id="GO:0006310">
    <property type="term" value="P:DNA recombination"/>
    <property type="evidence" value="ECO:0007669"/>
    <property type="project" value="InterPro"/>
</dbReference>
<dbReference type="Gene3D" id="3.40.50.300">
    <property type="entry name" value="P-loop containing nucleotide triphosphate hydrolases"/>
    <property type="match status" value="1"/>
</dbReference>
<name>A0A1J5QAE5_9ZZZZ</name>
<evidence type="ECO:0000256" key="1">
    <source>
        <dbReference type="ARBA" id="ARBA00009441"/>
    </source>
</evidence>
<organism evidence="8">
    <name type="scientific">mine drainage metagenome</name>
    <dbReference type="NCBI Taxonomy" id="410659"/>
    <lineage>
        <taxon>unclassified sequences</taxon>
        <taxon>metagenomes</taxon>
        <taxon>ecological metagenomes</taxon>
    </lineage>
</organism>
<keyword evidence="3" id="KW-0547">Nucleotide-binding</keyword>
<comment type="similarity">
    <text evidence="1">Belongs to the RecN family.</text>
</comment>
<dbReference type="EMBL" id="MLJW01001036">
    <property type="protein sequence ID" value="OIQ80614.1"/>
    <property type="molecule type" value="Genomic_DNA"/>
</dbReference>
<evidence type="ECO:0000256" key="4">
    <source>
        <dbReference type="ARBA" id="ARBA00022763"/>
    </source>
</evidence>
<comment type="caution">
    <text evidence="8">The sequence shown here is derived from an EMBL/GenBank/DDBJ whole genome shotgun (WGS) entry which is preliminary data.</text>
</comment>
<keyword evidence="4" id="KW-0227">DNA damage</keyword>
<dbReference type="InterPro" id="IPR004604">
    <property type="entry name" value="DNA_recomb/repair_RecN"/>
</dbReference>
<dbReference type="InterPro" id="IPR027417">
    <property type="entry name" value="P-loop_NTPase"/>
</dbReference>
<gene>
    <name evidence="8" type="primary">recN_11</name>
    <name evidence="8" type="ORF">GALL_376320</name>
</gene>
<dbReference type="GO" id="GO:0005524">
    <property type="term" value="F:ATP binding"/>
    <property type="evidence" value="ECO:0007669"/>
    <property type="project" value="UniProtKB-KW"/>
</dbReference>
<accession>A0A1J5QAE5</accession>
<sequence length="147" mass="14726">MAGHAGAPMRALARVASGGELSRIALAVAATSAAQQTVGTLVFDEVDAGVGGAVAHTVGDLLARLGRERQVLAVTHLAQVAACADGHLQVVKESAGGSSRSRIEVLGGEARVAELARMLGGDAQSGVALEHARELLGDAAARSQEPC</sequence>
<proteinExistence type="inferred from homology"/>
<keyword evidence="6" id="KW-0234">DNA repair</keyword>
<evidence type="ECO:0000256" key="3">
    <source>
        <dbReference type="ARBA" id="ARBA00022741"/>
    </source>
</evidence>
<dbReference type="AlphaFoldDB" id="A0A1J5QAE5"/>
<dbReference type="PANTHER" id="PTHR11059">
    <property type="entry name" value="DNA REPAIR PROTEIN RECN"/>
    <property type="match status" value="1"/>
</dbReference>
<evidence type="ECO:0000313" key="8">
    <source>
        <dbReference type="EMBL" id="OIQ80614.1"/>
    </source>
</evidence>
<reference evidence="8" key="1">
    <citation type="submission" date="2016-10" db="EMBL/GenBank/DDBJ databases">
        <title>Sequence of Gallionella enrichment culture.</title>
        <authorList>
            <person name="Poehlein A."/>
            <person name="Muehling M."/>
            <person name="Daniel R."/>
        </authorList>
    </citation>
    <scope>NUCLEOTIDE SEQUENCE</scope>
</reference>
<evidence type="ECO:0000256" key="7">
    <source>
        <dbReference type="ARBA" id="ARBA00033408"/>
    </source>
</evidence>
<evidence type="ECO:0000256" key="6">
    <source>
        <dbReference type="ARBA" id="ARBA00023204"/>
    </source>
</evidence>
<evidence type="ECO:0000256" key="5">
    <source>
        <dbReference type="ARBA" id="ARBA00022840"/>
    </source>
</evidence>
<dbReference type="GO" id="GO:0043590">
    <property type="term" value="C:bacterial nucleoid"/>
    <property type="evidence" value="ECO:0007669"/>
    <property type="project" value="TreeGrafter"/>
</dbReference>